<feature type="compositionally biased region" description="Polar residues" evidence="1">
    <location>
        <begin position="219"/>
        <end position="233"/>
    </location>
</feature>
<feature type="compositionally biased region" description="Polar residues" evidence="1">
    <location>
        <begin position="281"/>
        <end position="297"/>
    </location>
</feature>
<gene>
    <name evidence="3" type="ORF">CONPUDRAFT_57380</name>
</gene>
<dbReference type="InterPro" id="IPR011333">
    <property type="entry name" value="SKP1/BTB/POZ_sf"/>
</dbReference>
<dbReference type="EMBL" id="JH711579">
    <property type="protein sequence ID" value="EIW80272.1"/>
    <property type="molecule type" value="Genomic_DNA"/>
</dbReference>
<keyword evidence="4" id="KW-1185">Reference proteome</keyword>
<sequence>MYGVEHGVSRVVRHKEFYIRGGDMTVLVENHLYRIHSYFFERESLFFRNKFATASESGEDRLGASEEAPYSLEDVKSEDFARFLWVFYNPKYGQYDAPLDWWLSILHLATRWQFDGVKELTIAALEQIEIEGVEKIAIYHNYNINKHLLVPSYMAVCRREKPLSLMEGSKLGMETVLRIAEARERLRQQAMESGVRSPTYEDFGDDETEKLVRELFQVTGRSPTVPSTSNINPNYGGSGGAAPSSPEYGSVSSDKGGRGNGSRSVSMDVRTPSPSPGPAPLQTNMKNTSSGPQSFTGSGMMMSKEPSEGPSLFGPSSNGGGPNSIFQVGPNGRSRQSTGEHAPVN</sequence>
<evidence type="ECO:0000313" key="3">
    <source>
        <dbReference type="EMBL" id="EIW80272.1"/>
    </source>
</evidence>
<dbReference type="PROSITE" id="PS50097">
    <property type="entry name" value="BTB"/>
    <property type="match status" value="1"/>
</dbReference>
<dbReference type="Proteomes" id="UP000053558">
    <property type="component" value="Unassembled WGS sequence"/>
</dbReference>
<evidence type="ECO:0000256" key="1">
    <source>
        <dbReference type="SAM" id="MobiDB-lite"/>
    </source>
</evidence>
<dbReference type="AlphaFoldDB" id="A0A5M3MM13"/>
<organism evidence="3 4">
    <name type="scientific">Coniophora puteana (strain RWD-64-598)</name>
    <name type="common">Brown rot fungus</name>
    <dbReference type="NCBI Taxonomy" id="741705"/>
    <lineage>
        <taxon>Eukaryota</taxon>
        <taxon>Fungi</taxon>
        <taxon>Dikarya</taxon>
        <taxon>Basidiomycota</taxon>
        <taxon>Agaricomycotina</taxon>
        <taxon>Agaricomycetes</taxon>
        <taxon>Agaricomycetidae</taxon>
        <taxon>Boletales</taxon>
        <taxon>Coniophorineae</taxon>
        <taxon>Coniophoraceae</taxon>
        <taxon>Coniophora</taxon>
    </lineage>
</organism>
<dbReference type="InterPro" id="IPR000210">
    <property type="entry name" value="BTB/POZ_dom"/>
</dbReference>
<comment type="caution">
    <text evidence="3">The sequence shown here is derived from an EMBL/GenBank/DDBJ whole genome shotgun (WGS) entry which is preliminary data.</text>
</comment>
<dbReference type="SUPFAM" id="SSF54695">
    <property type="entry name" value="POZ domain"/>
    <property type="match status" value="1"/>
</dbReference>
<proteinExistence type="predicted"/>
<feature type="compositionally biased region" description="Low complexity" evidence="1">
    <location>
        <begin position="241"/>
        <end position="250"/>
    </location>
</feature>
<dbReference type="Gene3D" id="3.30.710.10">
    <property type="entry name" value="Potassium Channel Kv1.1, Chain A"/>
    <property type="match status" value="1"/>
</dbReference>
<reference evidence="4" key="1">
    <citation type="journal article" date="2012" name="Science">
        <title>The Paleozoic origin of enzymatic lignin decomposition reconstructed from 31 fungal genomes.</title>
        <authorList>
            <person name="Floudas D."/>
            <person name="Binder M."/>
            <person name="Riley R."/>
            <person name="Barry K."/>
            <person name="Blanchette R.A."/>
            <person name="Henrissat B."/>
            <person name="Martinez A.T."/>
            <person name="Otillar R."/>
            <person name="Spatafora J.W."/>
            <person name="Yadav J.S."/>
            <person name="Aerts A."/>
            <person name="Benoit I."/>
            <person name="Boyd A."/>
            <person name="Carlson A."/>
            <person name="Copeland A."/>
            <person name="Coutinho P.M."/>
            <person name="de Vries R.P."/>
            <person name="Ferreira P."/>
            <person name="Findley K."/>
            <person name="Foster B."/>
            <person name="Gaskell J."/>
            <person name="Glotzer D."/>
            <person name="Gorecki P."/>
            <person name="Heitman J."/>
            <person name="Hesse C."/>
            <person name="Hori C."/>
            <person name="Igarashi K."/>
            <person name="Jurgens J.A."/>
            <person name="Kallen N."/>
            <person name="Kersten P."/>
            <person name="Kohler A."/>
            <person name="Kuees U."/>
            <person name="Kumar T.K.A."/>
            <person name="Kuo A."/>
            <person name="LaButti K."/>
            <person name="Larrondo L.F."/>
            <person name="Lindquist E."/>
            <person name="Ling A."/>
            <person name="Lombard V."/>
            <person name="Lucas S."/>
            <person name="Lundell T."/>
            <person name="Martin R."/>
            <person name="McLaughlin D.J."/>
            <person name="Morgenstern I."/>
            <person name="Morin E."/>
            <person name="Murat C."/>
            <person name="Nagy L.G."/>
            <person name="Nolan M."/>
            <person name="Ohm R.A."/>
            <person name="Patyshakuliyeva A."/>
            <person name="Rokas A."/>
            <person name="Ruiz-Duenas F.J."/>
            <person name="Sabat G."/>
            <person name="Salamov A."/>
            <person name="Samejima M."/>
            <person name="Schmutz J."/>
            <person name="Slot J.C."/>
            <person name="St John F."/>
            <person name="Stenlid J."/>
            <person name="Sun H."/>
            <person name="Sun S."/>
            <person name="Syed K."/>
            <person name="Tsang A."/>
            <person name="Wiebenga A."/>
            <person name="Young D."/>
            <person name="Pisabarro A."/>
            <person name="Eastwood D.C."/>
            <person name="Martin F."/>
            <person name="Cullen D."/>
            <person name="Grigoriev I.V."/>
            <person name="Hibbett D.S."/>
        </authorList>
    </citation>
    <scope>NUCLEOTIDE SEQUENCE [LARGE SCALE GENOMIC DNA]</scope>
    <source>
        <strain evidence="4">RWD-64-598 SS2</strain>
    </source>
</reference>
<accession>A0A5M3MM13</accession>
<dbReference type="OMA" id="WITIMRY"/>
<dbReference type="OrthoDB" id="2593747at2759"/>
<evidence type="ECO:0000313" key="4">
    <source>
        <dbReference type="Proteomes" id="UP000053558"/>
    </source>
</evidence>
<evidence type="ECO:0000259" key="2">
    <source>
        <dbReference type="PROSITE" id="PS50097"/>
    </source>
</evidence>
<dbReference type="GeneID" id="19207868"/>
<name>A0A5M3MM13_CONPW</name>
<feature type="region of interest" description="Disordered" evidence="1">
    <location>
        <begin position="218"/>
        <end position="345"/>
    </location>
</feature>
<protein>
    <recommendedName>
        <fullName evidence="2">BTB domain-containing protein</fullName>
    </recommendedName>
</protein>
<dbReference type="KEGG" id="cput:CONPUDRAFT_57380"/>
<feature type="domain" description="BTB" evidence="2">
    <location>
        <begin position="22"/>
        <end position="96"/>
    </location>
</feature>
<dbReference type="Pfam" id="PF00651">
    <property type="entry name" value="BTB"/>
    <property type="match status" value="1"/>
</dbReference>
<dbReference type="RefSeq" id="XP_007769036.1">
    <property type="nucleotide sequence ID" value="XM_007770846.1"/>
</dbReference>